<feature type="transmembrane region" description="Helical" evidence="1">
    <location>
        <begin position="12"/>
        <end position="36"/>
    </location>
</feature>
<dbReference type="RefSeq" id="WP_139798989.1">
    <property type="nucleotide sequence ID" value="NZ_FWXD01000034.1"/>
</dbReference>
<evidence type="ECO:0000256" key="1">
    <source>
        <dbReference type="SAM" id="Phobius"/>
    </source>
</evidence>
<protein>
    <submittedName>
        <fullName evidence="2">Uncharacterized protein</fullName>
    </submittedName>
</protein>
<feature type="transmembrane region" description="Helical" evidence="1">
    <location>
        <begin position="42"/>
        <end position="64"/>
    </location>
</feature>
<gene>
    <name evidence="2" type="ORF">SAMN02745857_03798</name>
</gene>
<accession>A0A1W1XZS1</accession>
<dbReference type="AlphaFoldDB" id="A0A1W1XZS1"/>
<sequence>MEIFETRKSYVAMALITLPAWTLGGLFVGVVTSFGLTEDGSWPLFWIGASLPLVCILLFTRFIVKKTKSMHTDMAAGILTPTTDYFHNTNVSAIAVDVRKRLITVHLLPKKNRKKGPQKFEFSIDKIKRYSAYQSGSSEYASRDYSPIHQTHAFAKTAISEADAINNTGLTLQLDDIFTPELFVRMDYDAARKWFLLFDKLAEGSLDVQPTAVFFPK</sequence>
<organism evidence="2 3">
    <name type="scientific">Andreprevotia lacus DSM 23236</name>
    <dbReference type="NCBI Taxonomy" id="1121001"/>
    <lineage>
        <taxon>Bacteria</taxon>
        <taxon>Pseudomonadati</taxon>
        <taxon>Pseudomonadota</taxon>
        <taxon>Betaproteobacteria</taxon>
        <taxon>Neisseriales</taxon>
        <taxon>Chitinibacteraceae</taxon>
        <taxon>Andreprevotia</taxon>
    </lineage>
</organism>
<keyword evidence="1" id="KW-1133">Transmembrane helix</keyword>
<keyword evidence="1" id="KW-0472">Membrane</keyword>
<name>A0A1W1XZS1_9NEIS</name>
<dbReference type="OrthoDB" id="8617463at2"/>
<dbReference type="Proteomes" id="UP000192761">
    <property type="component" value="Unassembled WGS sequence"/>
</dbReference>
<proteinExistence type="predicted"/>
<evidence type="ECO:0000313" key="3">
    <source>
        <dbReference type="Proteomes" id="UP000192761"/>
    </source>
</evidence>
<dbReference type="EMBL" id="FWXD01000034">
    <property type="protein sequence ID" value="SMC29382.1"/>
    <property type="molecule type" value="Genomic_DNA"/>
</dbReference>
<keyword evidence="1" id="KW-0812">Transmembrane</keyword>
<reference evidence="2 3" key="1">
    <citation type="submission" date="2017-04" db="EMBL/GenBank/DDBJ databases">
        <authorList>
            <person name="Afonso C.L."/>
            <person name="Miller P.J."/>
            <person name="Scott M.A."/>
            <person name="Spackman E."/>
            <person name="Goraichik I."/>
            <person name="Dimitrov K.M."/>
            <person name="Suarez D.L."/>
            <person name="Swayne D.E."/>
        </authorList>
    </citation>
    <scope>NUCLEOTIDE SEQUENCE [LARGE SCALE GENOMIC DNA]</scope>
    <source>
        <strain evidence="2 3">DSM 23236</strain>
    </source>
</reference>
<evidence type="ECO:0000313" key="2">
    <source>
        <dbReference type="EMBL" id="SMC29382.1"/>
    </source>
</evidence>
<keyword evidence="3" id="KW-1185">Reference proteome</keyword>